<sequence length="53" mass="5603">MTDHFARPQGPASSPTPRRLVAAGVIRRALGRTFTVRVTAAGATGTIRKAVTR</sequence>
<dbReference type="RefSeq" id="WP_359256203.1">
    <property type="nucleotide sequence ID" value="NZ_JBFAEG010000008.1"/>
</dbReference>
<organism evidence="1 2">
    <name type="scientific">Streptomyces flaveolus</name>
    <dbReference type="NCBI Taxonomy" id="67297"/>
    <lineage>
        <taxon>Bacteria</taxon>
        <taxon>Bacillati</taxon>
        <taxon>Actinomycetota</taxon>
        <taxon>Actinomycetes</taxon>
        <taxon>Kitasatosporales</taxon>
        <taxon>Streptomycetaceae</taxon>
        <taxon>Streptomyces</taxon>
    </lineage>
</organism>
<dbReference type="EMBL" id="JBFAEG010000008">
    <property type="protein sequence ID" value="MEU5707898.1"/>
    <property type="molecule type" value="Genomic_DNA"/>
</dbReference>
<dbReference type="Proteomes" id="UP001551011">
    <property type="component" value="Unassembled WGS sequence"/>
</dbReference>
<protein>
    <submittedName>
        <fullName evidence="1">Uncharacterized protein</fullName>
    </submittedName>
</protein>
<keyword evidence="2" id="KW-1185">Reference proteome</keyword>
<evidence type="ECO:0000313" key="2">
    <source>
        <dbReference type="Proteomes" id="UP001551011"/>
    </source>
</evidence>
<evidence type="ECO:0000313" key="1">
    <source>
        <dbReference type="EMBL" id="MEU5707898.1"/>
    </source>
</evidence>
<comment type="caution">
    <text evidence="1">The sequence shown here is derived from an EMBL/GenBank/DDBJ whole genome shotgun (WGS) entry which is preliminary data.</text>
</comment>
<accession>A0ABV3A7H3</accession>
<reference evidence="1 2" key="1">
    <citation type="submission" date="2024-06" db="EMBL/GenBank/DDBJ databases">
        <title>The Natural Products Discovery Center: Release of the First 8490 Sequenced Strains for Exploring Actinobacteria Biosynthetic Diversity.</title>
        <authorList>
            <person name="Kalkreuter E."/>
            <person name="Kautsar S.A."/>
            <person name="Yang D."/>
            <person name="Bader C.D."/>
            <person name="Teijaro C.N."/>
            <person name="Fluegel L."/>
            <person name="Davis C.M."/>
            <person name="Simpson J.R."/>
            <person name="Lauterbach L."/>
            <person name="Steele A.D."/>
            <person name="Gui C."/>
            <person name="Meng S."/>
            <person name="Li G."/>
            <person name="Viehrig K."/>
            <person name="Ye F."/>
            <person name="Su P."/>
            <person name="Kiefer A.F."/>
            <person name="Nichols A."/>
            <person name="Cepeda A.J."/>
            <person name="Yan W."/>
            <person name="Fan B."/>
            <person name="Jiang Y."/>
            <person name="Adhikari A."/>
            <person name="Zheng C.-J."/>
            <person name="Schuster L."/>
            <person name="Cowan T.M."/>
            <person name="Smanski M.J."/>
            <person name="Chevrette M.G."/>
            <person name="De Carvalho L.P.S."/>
            <person name="Shen B."/>
        </authorList>
    </citation>
    <scope>NUCLEOTIDE SEQUENCE [LARGE SCALE GENOMIC DNA]</scope>
    <source>
        <strain evidence="1 2">NPDC020594</strain>
    </source>
</reference>
<gene>
    <name evidence="1" type="ORF">AB0H04_13645</name>
</gene>
<name>A0ABV3A7H3_9ACTN</name>
<proteinExistence type="predicted"/>